<dbReference type="EMBL" id="SNRW01002835">
    <property type="protein sequence ID" value="KAA6391580.1"/>
    <property type="molecule type" value="Genomic_DNA"/>
</dbReference>
<reference evidence="1 2" key="1">
    <citation type="submission" date="2019-03" db="EMBL/GenBank/DDBJ databases">
        <title>Single cell metagenomics reveals metabolic interactions within the superorganism composed of flagellate Streblomastix strix and complex community of Bacteroidetes bacteria on its surface.</title>
        <authorList>
            <person name="Treitli S.C."/>
            <person name="Kolisko M."/>
            <person name="Husnik F."/>
            <person name="Keeling P."/>
            <person name="Hampl V."/>
        </authorList>
    </citation>
    <scope>NUCLEOTIDE SEQUENCE [LARGE SCALE GENOMIC DNA]</scope>
    <source>
        <strain evidence="1">ST1C</strain>
    </source>
</reference>
<evidence type="ECO:0000313" key="1">
    <source>
        <dbReference type="EMBL" id="KAA6391580.1"/>
    </source>
</evidence>
<dbReference type="Proteomes" id="UP000324800">
    <property type="component" value="Unassembled WGS sequence"/>
</dbReference>
<accession>A0A5J4W9T9</accession>
<comment type="caution">
    <text evidence="1">The sequence shown here is derived from an EMBL/GenBank/DDBJ whole genome shotgun (WGS) entry which is preliminary data.</text>
</comment>
<dbReference type="AlphaFoldDB" id="A0A5J4W9T9"/>
<protein>
    <submittedName>
        <fullName evidence="1">Uncharacterized protein</fullName>
    </submittedName>
</protein>
<organism evidence="1 2">
    <name type="scientific">Streblomastix strix</name>
    <dbReference type="NCBI Taxonomy" id="222440"/>
    <lineage>
        <taxon>Eukaryota</taxon>
        <taxon>Metamonada</taxon>
        <taxon>Preaxostyla</taxon>
        <taxon>Oxymonadida</taxon>
        <taxon>Streblomastigidae</taxon>
        <taxon>Streblomastix</taxon>
    </lineage>
</organism>
<proteinExistence type="predicted"/>
<evidence type="ECO:0000313" key="2">
    <source>
        <dbReference type="Proteomes" id="UP000324800"/>
    </source>
</evidence>
<sequence>MIRNGQANEWKAIQTVEKSKKNLCVAKVDTYIFFEDDEDQPQKTLQKDKKNKQTQHSINKNNPYQLYLVINRVCHMTFTTSMRLELFPIRKKPLIMPSFPYTIPLNRERDGEVAGPGLSEIHNHGGIQIPEYISSVQSIRKSRQGIQIDDESTLSTKSKEENRVGYFACTTAIEIVDQPVGVNGIQFLFDFEHHCIQMHSIIIAALPPSSSRIMPVIDDLIIFTNQSSNTNSSLTVNKPIPKFHPFLIIALIIKSNGQIQYHKYPFERFNELVMMNIANWIQLKQSINSLFIISASNFFIQFKLI</sequence>
<name>A0A5J4W9T9_9EUKA</name>
<gene>
    <name evidence="1" type="ORF">EZS28_012894</name>
</gene>